<proteinExistence type="predicted"/>
<sequence>MINAPAHTMNAADETQMVDMDHGAATNYYAGPFCGCGDYSCPASDNPQARCVNSEFVDYADFDFEYDESDPES</sequence>
<dbReference type="EMBL" id="JAWLUM010000005">
    <property type="protein sequence ID" value="MDV7136724.1"/>
    <property type="molecule type" value="Genomic_DNA"/>
</dbReference>
<organism evidence="1 2">
    <name type="scientific">Williamsia marianensis</name>
    <dbReference type="NCBI Taxonomy" id="85044"/>
    <lineage>
        <taxon>Bacteria</taxon>
        <taxon>Bacillati</taxon>
        <taxon>Actinomycetota</taxon>
        <taxon>Actinomycetes</taxon>
        <taxon>Mycobacteriales</taxon>
        <taxon>Nocardiaceae</taxon>
        <taxon>Williamsia</taxon>
    </lineage>
</organism>
<keyword evidence="2" id="KW-1185">Reference proteome</keyword>
<protein>
    <submittedName>
        <fullName evidence="1">Uncharacterized protein</fullName>
    </submittedName>
</protein>
<evidence type="ECO:0000313" key="1">
    <source>
        <dbReference type="EMBL" id="MDV7136724.1"/>
    </source>
</evidence>
<evidence type="ECO:0000313" key="2">
    <source>
        <dbReference type="Proteomes" id="UP001185792"/>
    </source>
</evidence>
<comment type="caution">
    <text evidence="1">The sequence shown here is derived from an EMBL/GenBank/DDBJ whole genome shotgun (WGS) entry which is preliminary data.</text>
</comment>
<dbReference type="Proteomes" id="UP001185792">
    <property type="component" value="Unassembled WGS sequence"/>
</dbReference>
<accession>A0ABU4F1F6</accession>
<name>A0ABU4F1F6_WILMA</name>
<reference evidence="1 2" key="1">
    <citation type="submission" date="2023-10" db="EMBL/GenBank/DDBJ databases">
        <title>Development of a sustainable strategy for remediation of hydrocarbon-contaminated territories based on the waste exchange concept.</title>
        <authorList>
            <person name="Krivoruchko A."/>
        </authorList>
    </citation>
    <scope>NUCLEOTIDE SEQUENCE [LARGE SCALE GENOMIC DNA]</scope>
    <source>
        <strain evidence="1 2">IEGM 1236</strain>
    </source>
</reference>
<gene>
    <name evidence="1" type="ORF">R4198_23775</name>
</gene>
<dbReference type="RefSeq" id="WP_317714699.1">
    <property type="nucleotide sequence ID" value="NZ_JAWLUM010000005.1"/>
</dbReference>